<comment type="similarity">
    <text evidence="13">Belongs to the SQRD family.</text>
</comment>
<comment type="subcellular location">
    <subcellularLocation>
        <location evidence="2">Mitochondrion</location>
    </subcellularLocation>
</comment>
<evidence type="ECO:0000256" key="6">
    <source>
        <dbReference type="ARBA" id="ARBA00022946"/>
    </source>
</evidence>
<keyword evidence="4" id="KW-0874">Quinone</keyword>
<dbReference type="EMBL" id="MRZV01000144">
    <property type="protein sequence ID" value="PIK57392.1"/>
    <property type="molecule type" value="Genomic_DNA"/>
</dbReference>
<evidence type="ECO:0000256" key="14">
    <source>
        <dbReference type="ARBA" id="ARBA00066447"/>
    </source>
</evidence>
<dbReference type="Proteomes" id="UP000230750">
    <property type="component" value="Unassembled WGS sequence"/>
</dbReference>
<name>A0A2G8LAW8_STIJA</name>
<keyword evidence="3" id="KW-0285">Flavoprotein</keyword>
<gene>
    <name evidence="18" type="ORF">BSL78_05719</name>
</gene>
<dbReference type="InterPro" id="IPR015904">
    <property type="entry name" value="Sulphide_quinone_reductase"/>
</dbReference>
<protein>
    <recommendedName>
        <fullName evidence="15">Sulfide:quinone oxidoreductase, mitochondrial</fullName>
        <ecNumber evidence="14">1.8.5.8</ecNumber>
    </recommendedName>
    <alternativeName>
        <fullName evidence="16">Sulfide quinone oxidoreductase</fullName>
    </alternativeName>
</protein>
<dbReference type="Pfam" id="PF07992">
    <property type="entry name" value="Pyr_redox_2"/>
    <property type="match status" value="1"/>
</dbReference>
<comment type="function">
    <text evidence="12">Catalyzes the oxidation of hydrogen sulfide with the help of a quinone, such as ubiquinone-10, giving rise to thiosulfate and ultimately to sulfane (molecular sulfur) atoms. Requires an additional electron acceptor; can use sulfite, sulfide or cyanide (in vitro). It is believed the in vivo electron acceptor is glutathione.</text>
</comment>
<comment type="cofactor">
    <cofactor evidence="1">
        <name>FAD</name>
        <dbReference type="ChEBI" id="CHEBI:57692"/>
    </cofactor>
</comment>
<keyword evidence="5" id="KW-0274">FAD</keyword>
<evidence type="ECO:0000256" key="9">
    <source>
        <dbReference type="ARBA" id="ARBA00051038"/>
    </source>
</evidence>
<dbReference type="GO" id="GO:0005739">
    <property type="term" value="C:mitochondrion"/>
    <property type="evidence" value="ECO:0007669"/>
    <property type="project" value="UniProtKB-SubCell"/>
</dbReference>
<dbReference type="SUPFAM" id="SSF51905">
    <property type="entry name" value="FAD/NAD(P)-binding domain"/>
    <property type="match status" value="2"/>
</dbReference>
<dbReference type="InterPro" id="IPR023753">
    <property type="entry name" value="FAD/NAD-binding_dom"/>
</dbReference>
<proteinExistence type="inferred from homology"/>
<evidence type="ECO:0000256" key="11">
    <source>
        <dbReference type="ARBA" id="ARBA00052986"/>
    </source>
</evidence>
<dbReference type="PANTHER" id="PTHR10632:SF2">
    <property type="entry name" value="SULFIDE:QUINONE OXIDOREDUCTASE, MITOCHONDRIAL"/>
    <property type="match status" value="1"/>
</dbReference>
<evidence type="ECO:0000256" key="2">
    <source>
        <dbReference type="ARBA" id="ARBA00004173"/>
    </source>
</evidence>
<dbReference type="InterPro" id="IPR036188">
    <property type="entry name" value="FAD/NAD-bd_sf"/>
</dbReference>
<evidence type="ECO:0000256" key="10">
    <source>
        <dbReference type="ARBA" id="ARBA00052810"/>
    </source>
</evidence>
<reference evidence="18 19" key="1">
    <citation type="journal article" date="2017" name="PLoS Biol.">
        <title>The sea cucumber genome provides insights into morphological evolution and visceral regeneration.</title>
        <authorList>
            <person name="Zhang X."/>
            <person name="Sun L."/>
            <person name="Yuan J."/>
            <person name="Sun Y."/>
            <person name="Gao Y."/>
            <person name="Zhang L."/>
            <person name="Li S."/>
            <person name="Dai H."/>
            <person name="Hamel J.F."/>
            <person name="Liu C."/>
            <person name="Yu Y."/>
            <person name="Liu S."/>
            <person name="Lin W."/>
            <person name="Guo K."/>
            <person name="Jin S."/>
            <person name="Xu P."/>
            <person name="Storey K.B."/>
            <person name="Huan P."/>
            <person name="Zhang T."/>
            <person name="Zhou Y."/>
            <person name="Zhang J."/>
            <person name="Lin C."/>
            <person name="Li X."/>
            <person name="Xing L."/>
            <person name="Huo D."/>
            <person name="Sun M."/>
            <person name="Wang L."/>
            <person name="Mercier A."/>
            <person name="Li F."/>
            <person name="Yang H."/>
            <person name="Xiang J."/>
        </authorList>
    </citation>
    <scope>NUCLEOTIDE SEQUENCE [LARGE SCALE GENOMIC DNA]</scope>
    <source>
        <strain evidence="18">Shaxun</strain>
        <tissue evidence="18">Muscle</tissue>
    </source>
</reference>
<keyword evidence="8" id="KW-0496">Mitochondrion</keyword>
<evidence type="ECO:0000256" key="4">
    <source>
        <dbReference type="ARBA" id="ARBA00022719"/>
    </source>
</evidence>
<evidence type="ECO:0000256" key="7">
    <source>
        <dbReference type="ARBA" id="ARBA00023002"/>
    </source>
</evidence>
<dbReference type="FunFam" id="3.50.50.60:FF:000034">
    <property type="entry name" value="sulfide:quinone oxidoreductase, mitochondrial"/>
    <property type="match status" value="1"/>
</dbReference>
<organism evidence="18 19">
    <name type="scientific">Stichopus japonicus</name>
    <name type="common">Sea cucumber</name>
    <dbReference type="NCBI Taxonomy" id="307972"/>
    <lineage>
        <taxon>Eukaryota</taxon>
        <taxon>Metazoa</taxon>
        <taxon>Echinodermata</taxon>
        <taxon>Eleutherozoa</taxon>
        <taxon>Echinozoa</taxon>
        <taxon>Holothuroidea</taxon>
        <taxon>Aspidochirotacea</taxon>
        <taxon>Aspidochirotida</taxon>
        <taxon>Stichopodidae</taxon>
        <taxon>Apostichopus</taxon>
    </lineage>
</organism>
<evidence type="ECO:0000256" key="1">
    <source>
        <dbReference type="ARBA" id="ARBA00001974"/>
    </source>
</evidence>
<evidence type="ECO:0000256" key="15">
    <source>
        <dbReference type="ARBA" id="ARBA00070160"/>
    </source>
</evidence>
<dbReference type="GO" id="GO:0070221">
    <property type="term" value="P:sulfide oxidation, using sulfide:quinone oxidoreductase"/>
    <property type="evidence" value="ECO:0007669"/>
    <property type="project" value="TreeGrafter"/>
</dbReference>
<evidence type="ECO:0000256" key="3">
    <source>
        <dbReference type="ARBA" id="ARBA00022630"/>
    </source>
</evidence>
<dbReference type="STRING" id="307972.A0A2G8LAW8"/>
<keyword evidence="19" id="KW-1185">Reference proteome</keyword>
<dbReference type="GO" id="GO:0070224">
    <property type="term" value="F:sulfide:quinone oxidoreductase activity"/>
    <property type="evidence" value="ECO:0007669"/>
    <property type="project" value="TreeGrafter"/>
</dbReference>
<evidence type="ECO:0000313" key="19">
    <source>
        <dbReference type="Proteomes" id="UP000230750"/>
    </source>
</evidence>
<evidence type="ECO:0000313" key="18">
    <source>
        <dbReference type="EMBL" id="PIK57392.1"/>
    </source>
</evidence>
<comment type="catalytic activity">
    <reaction evidence="10">
        <text>ubiquinone-10 + hydrogen sulfide + glutathione + H(+) = S-sulfanylglutathione + ubiquinol-10</text>
        <dbReference type="Rhea" id="RHEA:62608"/>
        <dbReference type="ChEBI" id="CHEBI:15378"/>
        <dbReference type="ChEBI" id="CHEBI:29919"/>
        <dbReference type="ChEBI" id="CHEBI:46245"/>
        <dbReference type="ChEBI" id="CHEBI:57925"/>
        <dbReference type="ChEBI" id="CHEBI:58905"/>
        <dbReference type="ChEBI" id="CHEBI:64183"/>
    </reaction>
    <physiologicalReaction direction="left-to-right" evidence="10">
        <dbReference type="Rhea" id="RHEA:62609"/>
    </physiologicalReaction>
</comment>
<dbReference type="GO" id="GO:0048038">
    <property type="term" value="F:quinone binding"/>
    <property type="evidence" value="ECO:0007669"/>
    <property type="project" value="UniProtKB-KW"/>
</dbReference>
<dbReference type="EC" id="1.8.5.8" evidence="14"/>
<keyword evidence="6" id="KW-0809">Transit peptide</keyword>
<keyword evidence="7" id="KW-0560">Oxidoreductase</keyword>
<evidence type="ECO:0000256" key="12">
    <source>
        <dbReference type="ARBA" id="ARBA00059167"/>
    </source>
</evidence>
<evidence type="ECO:0000259" key="17">
    <source>
        <dbReference type="Pfam" id="PF07992"/>
    </source>
</evidence>
<evidence type="ECO:0000256" key="16">
    <source>
        <dbReference type="ARBA" id="ARBA00082958"/>
    </source>
</evidence>
<comment type="catalytic activity">
    <reaction evidence="9">
        <text>ubiquinone-10 + hydrogen sulfide + sulfite + 2 H(+) = ubiquinol-10 + thiosulfate</text>
        <dbReference type="Rhea" id="RHEA:38359"/>
        <dbReference type="ChEBI" id="CHEBI:15378"/>
        <dbReference type="ChEBI" id="CHEBI:17359"/>
        <dbReference type="ChEBI" id="CHEBI:29919"/>
        <dbReference type="ChEBI" id="CHEBI:33542"/>
        <dbReference type="ChEBI" id="CHEBI:46245"/>
        <dbReference type="ChEBI" id="CHEBI:64183"/>
    </reaction>
    <physiologicalReaction direction="left-to-right" evidence="9">
        <dbReference type="Rhea" id="RHEA:38360"/>
    </physiologicalReaction>
</comment>
<evidence type="ECO:0000256" key="5">
    <source>
        <dbReference type="ARBA" id="ARBA00022827"/>
    </source>
</evidence>
<dbReference type="GO" id="GO:0071949">
    <property type="term" value="F:FAD binding"/>
    <property type="evidence" value="ECO:0007669"/>
    <property type="project" value="TreeGrafter"/>
</dbReference>
<feature type="domain" description="FAD/NAD(P)-binding" evidence="17">
    <location>
        <begin position="46"/>
        <end position="161"/>
    </location>
</feature>
<dbReference type="GO" id="GO:0106436">
    <property type="term" value="F:glutathione-dependent sulfide quinone oxidoreductase activity"/>
    <property type="evidence" value="ECO:0007669"/>
    <property type="project" value="UniProtKB-EC"/>
</dbReference>
<sequence length="479" mass="53806">MASVYKVVSSQFLCQRSSVKLTSASSWRGPWYSTAAEPASSPQKEYKFVVAGAGSGGMAMANALTRKFGKGKVAVVEPSELHFYQPMWTLVGGGIKTKEDSSRTMSSLMPKGADWYKDRVAKLDPDNNTVSTTQGDVLKYEYLIVALGFELNISSIKGMQEALDEDPMFCCNYSYNYVDKTFKAFQNFKKGNAIFTQPASPIKCAGAPQKIMYLAHDYFRKVNFTFLSQLLFSFILFSLLQFRMANCKMQTHIIQPRAPKDLWGPKFVAVLTDICKSRDITVNVNHNLVEVRHDKKEAIFKLMDKETPEYVTYQYEMLHATPHMSPPEVLKSSPLAGPAGFMTVNKHTGQHTKYSNVVGLGDCTDIPTSRTAAAVAAQTGMLKQTLAAIMNNHDPEKVAHYDGYTSCPLITGYNTCVLAEFDFDLNPLETFPFDQGKERRTMYHLKKDFMPQLYWNMMVKGLWNGPGLMRKLSHFGFSK</sequence>
<dbReference type="OrthoDB" id="5376590at2759"/>
<evidence type="ECO:0000256" key="8">
    <source>
        <dbReference type="ARBA" id="ARBA00023128"/>
    </source>
</evidence>
<dbReference type="PANTHER" id="PTHR10632">
    <property type="entry name" value="SULFIDE:QUINONE OXIDOREDUCTASE"/>
    <property type="match status" value="1"/>
</dbReference>
<comment type="catalytic activity">
    <reaction evidence="11">
        <text>a quinone + hydrogen sulfide + glutathione + H(+) = S-sulfanylglutathione + a quinol</text>
        <dbReference type="Rhea" id="RHEA:55156"/>
        <dbReference type="ChEBI" id="CHEBI:15378"/>
        <dbReference type="ChEBI" id="CHEBI:24646"/>
        <dbReference type="ChEBI" id="CHEBI:29919"/>
        <dbReference type="ChEBI" id="CHEBI:57925"/>
        <dbReference type="ChEBI" id="CHEBI:58905"/>
        <dbReference type="ChEBI" id="CHEBI:132124"/>
        <dbReference type="EC" id="1.8.5.8"/>
    </reaction>
    <physiologicalReaction direction="left-to-right" evidence="11">
        <dbReference type="Rhea" id="RHEA:55157"/>
    </physiologicalReaction>
</comment>
<accession>A0A2G8LAW8</accession>
<dbReference type="Gene3D" id="3.50.50.60">
    <property type="entry name" value="FAD/NAD(P)-binding domain"/>
    <property type="match status" value="2"/>
</dbReference>
<comment type="caution">
    <text evidence="18">The sequence shown here is derived from an EMBL/GenBank/DDBJ whole genome shotgun (WGS) entry which is preliminary data.</text>
</comment>
<evidence type="ECO:0000256" key="13">
    <source>
        <dbReference type="ARBA" id="ARBA00060891"/>
    </source>
</evidence>
<dbReference type="AlphaFoldDB" id="A0A2G8LAW8"/>